<name>A0A5B7G4D3_PORTR</name>
<feature type="region of interest" description="Disordered" evidence="1">
    <location>
        <begin position="45"/>
        <end position="72"/>
    </location>
</feature>
<comment type="caution">
    <text evidence="2">The sequence shown here is derived from an EMBL/GenBank/DDBJ whole genome shotgun (WGS) entry which is preliminary data.</text>
</comment>
<proteinExistence type="predicted"/>
<accession>A0A5B7G4D3</accession>
<dbReference type="AlphaFoldDB" id="A0A5B7G4D3"/>
<evidence type="ECO:0000313" key="3">
    <source>
        <dbReference type="Proteomes" id="UP000324222"/>
    </source>
</evidence>
<organism evidence="2 3">
    <name type="scientific">Portunus trituberculatus</name>
    <name type="common">Swimming crab</name>
    <name type="synonym">Neptunus trituberculatus</name>
    <dbReference type="NCBI Taxonomy" id="210409"/>
    <lineage>
        <taxon>Eukaryota</taxon>
        <taxon>Metazoa</taxon>
        <taxon>Ecdysozoa</taxon>
        <taxon>Arthropoda</taxon>
        <taxon>Crustacea</taxon>
        <taxon>Multicrustacea</taxon>
        <taxon>Malacostraca</taxon>
        <taxon>Eumalacostraca</taxon>
        <taxon>Eucarida</taxon>
        <taxon>Decapoda</taxon>
        <taxon>Pleocyemata</taxon>
        <taxon>Brachyura</taxon>
        <taxon>Eubrachyura</taxon>
        <taxon>Portunoidea</taxon>
        <taxon>Portunidae</taxon>
        <taxon>Portuninae</taxon>
        <taxon>Portunus</taxon>
    </lineage>
</organism>
<dbReference type="EMBL" id="VSRR010010777">
    <property type="protein sequence ID" value="MPC52315.1"/>
    <property type="molecule type" value="Genomic_DNA"/>
</dbReference>
<feature type="compositionally biased region" description="Basic and acidic residues" evidence="1">
    <location>
        <begin position="116"/>
        <end position="134"/>
    </location>
</feature>
<sequence>MQKCQRYVLTSPFQPEPLHHNSSPIASDDIIRKYAPRLYTTDIGLDEEPKGLENRPATKTRHTQQHNVRISEPFVMKHGSRCRNMSLNDVQHPYLPASYHHHSCPVKSEVPPDAPSHNEHRGTSQSRIKSEGHQ</sequence>
<evidence type="ECO:0000256" key="1">
    <source>
        <dbReference type="SAM" id="MobiDB-lite"/>
    </source>
</evidence>
<feature type="region of interest" description="Disordered" evidence="1">
    <location>
        <begin position="95"/>
        <end position="134"/>
    </location>
</feature>
<gene>
    <name evidence="2" type="ORF">E2C01_046180</name>
</gene>
<reference evidence="2 3" key="1">
    <citation type="submission" date="2019-05" db="EMBL/GenBank/DDBJ databases">
        <title>Another draft genome of Portunus trituberculatus and its Hox gene families provides insights of decapod evolution.</title>
        <authorList>
            <person name="Jeong J.-H."/>
            <person name="Song I."/>
            <person name="Kim S."/>
            <person name="Choi T."/>
            <person name="Kim D."/>
            <person name="Ryu S."/>
            <person name="Kim W."/>
        </authorList>
    </citation>
    <scope>NUCLEOTIDE SEQUENCE [LARGE SCALE GENOMIC DNA]</scope>
    <source>
        <tissue evidence="2">Muscle</tissue>
    </source>
</reference>
<evidence type="ECO:0000313" key="2">
    <source>
        <dbReference type="EMBL" id="MPC52315.1"/>
    </source>
</evidence>
<dbReference type="Proteomes" id="UP000324222">
    <property type="component" value="Unassembled WGS sequence"/>
</dbReference>
<keyword evidence="3" id="KW-1185">Reference proteome</keyword>
<protein>
    <submittedName>
        <fullName evidence="2">Uncharacterized protein</fullName>
    </submittedName>
</protein>